<proteinExistence type="predicted"/>
<dbReference type="EMBL" id="LBUP01000001">
    <property type="protein sequence ID" value="KKQ67387.1"/>
    <property type="molecule type" value="Genomic_DNA"/>
</dbReference>
<evidence type="ECO:0000313" key="1">
    <source>
        <dbReference type="EMBL" id="KKQ67387.1"/>
    </source>
</evidence>
<accession>A0A0G0JKJ1</accession>
<organism evidence="1 2">
    <name type="scientific">Candidatus Daviesbacteria bacterium GW2011_GWA2_38_24</name>
    <dbReference type="NCBI Taxonomy" id="1618422"/>
    <lineage>
        <taxon>Bacteria</taxon>
        <taxon>Candidatus Daviesiibacteriota</taxon>
    </lineage>
</organism>
<gene>
    <name evidence="1" type="ORF">US86_C0001G0314</name>
</gene>
<protein>
    <submittedName>
        <fullName evidence="1">Uncharacterized protein</fullName>
    </submittedName>
</protein>
<comment type="caution">
    <text evidence="1">The sequence shown here is derived from an EMBL/GenBank/DDBJ whole genome shotgun (WGS) entry which is preliminary data.</text>
</comment>
<evidence type="ECO:0000313" key="2">
    <source>
        <dbReference type="Proteomes" id="UP000034235"/>
    </source>
</evidence>
<sequence length="56" mass="6207">MAKKHPKVFVQFAVQECTKSVQSLKSGTVNKFSPNIQNPDKTGFCILVSVKDLLIN</sequence>
<dbReference type="Proteomes" id="UP000034235">
    <property type="component" value="Unassembled WGS sequence"/>
</dbReference>
<dbReference type="AlphaFoldDB" id="A0A0G0JKJ1"/>
<reference evidence="1 2" key="1">
    <citation type="journal article" date="2015" name="Nature">
        <title>rRNA introns, odd ribosomes, and small enigmatic genomes across a large radiation of phyla.</title>
        <authorList>
            <person name="Brown C.T."/>
            <person name="Hug L.A."/>
            <person name="Thomas B.C."/>
            <person name="Sharon I."/>
            <person name="Castelle C.J."/>
            <person name="Singh A."/>
            <person name="Wilkins M.J."/>
            <person name="Williams K.H."/>
            <person name="Banfield J.F."/>
        </authorList>
    </citation>
    <scope>NUCLEOTIDE SEQUENCE [LARGE SCALE GENOMIC DNA]</scope>
</reference>
<name>A0A0G0JKJ1_9BACT</name>